<dbReference type="Gene3D" id="3.40.50.300">
    <property type="entry name" value="P-loop containing nucleotide triphosphate hydrolases"/>
    <property type="match status" value="2"/>
</dbReference>
<feature type="domain" description="Endonuclease GajA/Old nuclease/RecF-like AAA" evidence="1">
    <location>
        <begin position="51"/>
        <end position="505"/>
    </location>
</feature>
<organism evidence="2 3">
    <name type="scientific">Klebsiella grimontii</name>
    <dbReference type="NCBI Taxonomy" id="2058152"/>
    <lineage>
        <taxon>Bacteria</taxon>
        <taxon>Pseudomonadati</taxon>
        <taxon>Pseudomonadota</taxon>
        <taxon>Gammaproteobacteria</taxon>
        <taxon>Enterobacterales</taxon>
        <taxon>Enterobacteriaceae</taxon>
        <taxon>Klebsiella/Raoultella group</taxon>
        <taxon>Klebsiella</taxon>
    </lineage>
</organism>
<dbReference type="RefSeq" id="WP_134878510.1">
    <property type="nucleotide sequence ID" value="NZ_CABGKG010000005.1"/>
</dbReference>
<dbReference type="PANTHER" id="PTHR43581:SF2">
    <property type="entry name" value="EXCINUCLEASE ATPASE SUBUNIT"/>
    <property type="match status" value="1"/>
</dbReference>
<evidence type="ECO:0000259" key="1">
    <source>
        <dbReference type="Pfam" id="PF13175"/>
    </source>
</evidence>
<name>A0ABU9P0S1_9ENTR</name>
<dbReference type="InterPro" id="IPR041685">
    <property type="entry name" value="AAA_GajA/Old/RecF-like"/>
</dbReference>
<evidence type="ECO:0000313" key="2">
    <source>
        <dbReference type="EMBL" id="MEM0624602.1"/>
    </source>
</evidence>
<sequence length="597" mass="68550">MEIVALYINEFNGVIDSFINVNSSFTCSYNEKLLRITSSVNRSSYYDKIPSTLLIGQNGCGKTTILTFIEDFYYDNENSGFIVWYDDESIIVTCKGISPSQITSDIKYSCIHTNAQDFSNLHIYTIKSNNTVDFNSYLFGKRKSTARNFIDISLNSIGKRNANKKNEVDKILKYIKQKKPLPDTLANRELSISAKLTFGTGDTSKKILKNLNFKEKYEEELSVFFTSQINNYRGNYIISPVHPEFQISLDYPFVNRSHLNSYIKSKKEKWGVSFYPFIFSKLPHKNNRLNIHEVNFYSILSVLYSFTRKLKVDRNTSDLLFLKLIVVAYFSSQTNLISRIEFFMKDSFPRAMDDNNLIMEMINLDKNIDKISQIAYCCFKYSKKTTSEGNTVNYFIDESNTVPELIEMSNQLPKELDSIFNVEWDGLSSGEVSLLHILSSISYAIESVKLKNGTKSILLLLDEIDLYLHPEWQRTILSTLLNLIKSINNNVKVQIIMSSHSPIIASDFLSVDIVTLLRSTKKKINTGTLEEVGYGESIDKMMSQGFFLKSTVGDRVLTTIDFLIKNRDNKKILEENEYITSLIKNKMLLHVLGIKND</sequence>
<dbReference type="EMBL" id="JBCGEM010000007">
    <property type="protein sequence ID" value="MEM0624602.1"/>
    <property type="molecule type" value="Genomic_DNA"/>
</dbReference>
<gene>
    <name evidence="2" type="ORF">AAFL32_12000</name>
</gene>
<dbReference type="Pfam" id="PF13175">
    <property type="entry name" value="AAA_15"/>
    <property type="match status" value="1"/>
</dbReference>
<comment type="caution">
    <text evidence="2">The sequence shown here is derived from an EMBL/GenBank/DDBJ whole genome shotgun (WGS) entry which is preliminary data.</text>
</comment>
<reference evidence="2 3" key="1">
    <citation type="submission" date="2024-04" db="EMBL/GenBank/DDBJ databases">
        <title>Draft genome assemblies of urinary isolates.</title>
        <authorList>
            <person name="Appleberry H."/>
            <person name="Kula A."/>
            <person name="Wolfe A.J."/>
            <person name="Putonti C."/>
        </authorList>
    </citation>
    <scope>NUCLEOTIDE SEQUENCE [LARGE SCALE GENOMIC DNA]</scope>
    <source>
        <strain evidence="2 3">UMB12529</strain>
    </source>
</reference>
<dbReference type="InterPro" id="IPR051396">
    <property type="entry name" value="Bact_Antivir_Def_Nuclease"/>
</dbReference>
<dbReference type="PANTHER" id="PTHR43581">
    <property type="entry name" value="ATP/GTP PHOSPHATASE"/>
    <property type="match status" value="1"/>
</dbReference>
<dbReference type="SUPFAM" id="SSF52540">
    <property type="entry name" value="P-loop containing nucleoside triphosphate hydrolases"/>
    <property type="match status" value="1"/>
</dbReference>
<dbReference type="InterPro" id="IPR027417">
    <property type="entry name" value="P-loop_NTPase"/>
</dbReference>
<evidence type="ECO:0000313" key="3">
    <source>
        <dbReference type="Proteomes" id="UP001458070"/>
    </source>
</evidence>
<dbReference type="Proteomes" id="UP001458070">
    <property type="component" value="Unassembled WGS sequence"/>
</dbReference>
<keyword evidence="3" id="KW-1185">Reference proteome</keyword>
<accession>A0ABU9P0S1</accession>
<proteinExistence type="predicted"/>
<protein>
    <submittedName>
        <fullName evidence="2">AAA family ATPase</fullName>
    </submittedName>
</protein>